<dbReference type="GO" id="GO:0009507">
    <property type="term" value="C:chloroplast"/>
    <property type="evidence" value="ECO:0007669"/>
    <property type="project" value="UniProtKB-SubCell"/>
</dbReference>
<keyword evidence="1 5" id="KW-0028">Amino-acid biosynthesis</keyword>
<gene>
    <name evidence="7" type="ORF">CMV_005678</name>
</gene>
<keyword evidence="3 5" id="KW-0057">Aromatic amino acid biosynthesis</keyword>
<comment type="subcellular location">
    <subcellularLocation>
        <location evidence="5">Plastid</location>
        <location evidence="5">Chloroplast</location>
    </subcellularLocation>
</comment>
<dbReference type="UniPathway" id="UPA00053">
    <property type="reaction ID" value="UER00084"/>
</dbReference>
<dbReference type="OrthoDB" id="2338at2759"/>
<sequence>MALSNTATLSAKTLYSNTHAFSHQQQQPSFTLVPTANTKPVRTRISAVHAAEPSTKQSSPSVPAAGSKWSVESWKTKKALQLPEYPDKKDLETVLKTLEDFPPIVFAGEARHLEDKLAAAPPPPPQSRAGTRNSRARTTVATATSRTRNSGR</sequence>
<dbReference type="Pfam" id="PF01474">
    <property type="entry name" value="DAHP_synth_2"/>
    <property type="match status" value="1"/>
</dbReference>
<comment type="catalytic activity">
    <reaction evidence="4 5">
        <text>D-erythrose 4-phosphate + phosphoenolpyruvate + H2O = 7-phospho-2-dehydro-3-deoxy-D-arabino-heptonate + phosphate</text>
        <dbReference type="Rhea" id="RHEA:14717"/>
        <dbReference type="ChEBI" id="CHEBI:15377"/>
        <dbReference type="ChEBI" id="CHEBI:16897"/>
        <dbReference type="ChEBI" id="CHEBI:43474"/>
        <dbReference type="ChEBI" id="CHEBI:58394"/>
        <dbReference type="ChEBI" id="CHEBI:58702"/>
        <dbReference type="EC" id="2.5.1.54"/>
    </reaction>
</comment>
<keyword evidence="5" id="KW-0934">Plastid</keyword>
<evidence type="ECO:0000256" key="5">
    <source>
        <dbReference type="RuleBase" id="RU363071"/>
    </source>
</evidence>
<dbReference type="GO" id="GO:0003849">
    <property type="term" value="F:3-deoxy-7-phosphoheptulonate synthase activity"/>
    <property type="evidence" value="ECO:0007669"/>
    <property type="project" value="UniProtKB-EC"/>
</dbReference>
<dbReference type="PANTHER" id="PTHR21337">
    <property type="entry name" value="PHOSPHO-2-DEHYDRO-3-DEOXYHEPTONATE ALDOLASE 1, 2"/>
    <property type="match status" value="1"/>
</dbReference>
<dbReference type="SUPFAM" id="SSF51569">
    <property type="entry name" value="Aldolase"/>
    <property type="match status" value="1"/>
</dbReference>
<name>A0A8J4RD96_9ROSI</name>
<dbReference type="GO" id="GO:0008652">
    <property type="term" value="P:amino acid biosynthetic process"/>
    <property type="evidence" value="ECO:0007669"/>
    <property type="project" value="UniProtKB-KW"/>
</dbReference>
<feature type="region of interest" description="Disordered" evidence="6">
    <location>
        <begin position="49"/>
        <end position="70"/>
    </location>
</feature>
<protein>
    <recommendedName>
        <fullName evidence="5">Phospho-2-dehydro-3-deoxyheptonate aldolase</fullName>
        <ecNumber evidence="5">2.5.1.54</ecNumber>
    </recommendedName>
</protein>
<evidence type="ECO:0000256" key="1">
    <source>
        <dbReference type="ARBA" id="ARBA00022605"/>
    </source>
</evidence>
<evidence type="ECO:0000256" key="2">
    <source>
        <dbReference type="ARBA" id="ARBA00022679"/>
    </source>
</evidence>
<evidence type="ECO:0000313" key="7">
    <source>
        <dbReference type="EMBL" id="KAF3970642.1"/>
    </source>
</evidence>
<dbReference type="AlphaFoldDB" id="A0A8J4RD96"/>
<keyword evidence="2 5" id="KW-0808">Transferase</keyword>
<keyword evidence="5" id="KW-0150">Chloroplast</keyword>
<dbReference type="Proteomes" id="UP000737018">
    <property type="component" value="Unassembled WGS sequence"/>
</dbReference>
<dbReference type="PANTHER" id="PTHR21337:SF24">
    <property type="entry name" value="PHOSPHO-2-DEHYDRO-3-DEOXYHEPTONATE ALDOLASE 1, CHLOROPLASTIC"/>
    <property type="match status" value="1"/>
</dbReference>
<reference evidence="7" key="1">
    <citation type="submission" date="2020-03" db="EMBL/GenBank/DDBJ databases">
        <title>Castanea mollissima Vanexum genome sequencing.</title>
        <authorList>
            <person name="Staton M."/>
        </authorList>
    </citation>
    <scope>NUCLEOTIDE SEQUENCE</scope>
    <source>
        <tissue evidence="7">Leaf</tissue>
    </source>
</reference>
<proteinExistence type="inferred from homology"/>
<dbReference type="EMBL" id="JRKL02000513">
    <property type="protein sequence ID" value="KAF3970642.1"/>
    <property type="molecule type" value="Genomic_DNA"/>
</dbReference>
<feature type="compositionally biased region" description="Low complexity" evidence="6">
    <location>
        <begin position="131"/>
        <end position="152"/>
    </location>
</feature>
<evidence type="ECO:0000256" key="3">
    <source>
        <dbReference type="ARBA" id="ARBA00023141"/>
    </source>
</evidence>
<comment type="caution">
    <text evidence="7">The sequence shown here is derived from an EMBL/GenBank/DDBJ whole genome shotgun (WGS) entry which is preliminary data.</text>
</comment>
<evidence type="ECO:0000256" key="4">
    <source>
        <dbReference type="ARBA" id="ARBA00047508"/>
    </source>
</evidence>
<feature type="region of interest" description="Disordered" evidence="6">
    <location>
        <begin position="115"/>
        <end position="152"/>
    </location>
</feature>
<organism evidence="7 8">
    <name type="scientific">Castanea mollissima</name>
    <name type="common">Chinese chestnut</name>
    <dbReference type="NCBI Taxonomy" id="60419"/>
    <lineage>
        <taxon>Eukaryota</taxon>
        <taxon>Viridiplantae</taxon>
        <taxon>Streptophyta</taxon>
        <taxon>Embryophyta</taxon>
        <taxon>Tracheophyta</taxon>
        <taxon>Spermatophyta</taxon>
        <taxon>Magnoliopsida</taxon>
        <taxon>eudicotyledons</taxon>
        <taxon>Gunneridae</taxon>
        <taxon>Pentapetalae</taxon>
        <taxon>rosids</taxon>
        <taxon>fabids</taxon>
        <taxon>Fagales</taxon>
        <taxon>Fagaceae</taxon>
        <taxon>Castanea</taxon>
    </lineage>
</organism>
<dbReference type="EC" id="2.5.1.54" evidence="5"/>
<dbReference type="GO" id="GO:0009423">
    <property type="term" value="P:chorismate biosynthetic process"/>
    <property type="evidence" value="ECO:0007669"/>
    <property type="project" value="UniProtKB-UniPathway"/>
</dbReference>
<evidence type="ECO:0000256" key="6">
    <source>
        <dbReference type="SAM" id="MobiDB-lite"/>
    </source>
</evidence>
<dbReference type="GO" id="GO:0009073">
    <property type="term" value="P:aromatic amino acid family biosynthetic process"/>
    <property type="evidence" value="ECO:0007669"/>
    <property type="project" value="UniProtKB-KW"/>
</dbReference>
<evidence type="ECO:0000313" key="8">
    <source>
        <dbReference type="Proteomes" id="UP000737018"/>
    </source>
</evidence>
<accession>A0A8J4RD96</accession>
<keyword evidence="8" id="KW-1185">Reference proteome</keyword>
<comment type="similarity">
    <text evidence="5">Belongs to the class-II DAHP synthase family.</text>
</comment>
<keyword evidence="5" id="KW-0809">Transit peptide</keyword>
<dbReference type="InterPro" id="IPR002480">
    <property type="entry name" value="DAHP_synth_2"/>
</dbReference>
<comment type="pathway">
    <text evidence="5">Metabolic intermediate biosynthesis; chorismate biosynthesis; chorismate from D-erythrose 4-phosphate and phosphoenolpyruvate: step 1/7.</text>
</comment>